<keyword evidence="1" id="KW-1133">Transmembrane helix</keyword>
<reference evidence="3 4" key="1">
    <citation type="journal article" date="2023" name="Int. J. Syst. Evol. Microbiol.">
        <title>Terrisporobacter hibernicus sp. nov., isolated from bovine faeces in Northern Ireland.</title>
        <authorList>
            <person name="Mitchell M."/>
            <person name="Nguyen S.V."/>
            <person name="Connor M."/>
            <person name="Fairley D.J."/>
            <person name="Donoghue O."/>
            <person name="Marshall H."/>
            <person name="Koolman L."/>
            <person name="McMullan G."/>
            <person name="Schaffer K.E."/>
            <person name="McGrath J.W."/>
            <person name="Fanning S."/>
        </authorList>
    </citation>
    <scope>NUCLEOTIDE SEQUENCE [LARGE SCALE GENOMIC DNA]</scope>
    <source>
        <strain evidence="3 4">MCA3</strain>
    </source>
</reference>
<keyword evidence="1" id="KW-0472">Membrane</keyword>
<evidence type="ECO:0000256" key="1">
    <source>
        <dbReference type="SAM" id="Phobius"/>
    </source>
</evidence>
<name>A0AAX2ZFY1_9FIRM</name>
<feature type="transmembrane region" description="Helical" evidence="1">
    <location>
        <begin position="53"/>
        <end position="72"/>
    </location>
</feature>
<proteinExistence type="predicted"/>
<dbReference type="KEGG" id="tem:JW646_18995"/>
<dbReference type="EMBL" id="CP081135">
    <property type="protein sequence ID" value="UEL47680.1"/>
    <property type="molecule type" value="Genomic_DNA"/>
</dbReference>
<dbReference type="Proteomes" id="UP001198983">
    <property type="component" value="Chromosome"/>
</dbReference>
<dbReference type="RefSeq" id="WP_148556802.1">
    <property type="nucleotide sequence ID" value="NZ_CP081135.1"/>
</dbReference>
<evidence type="ECO:0000313" key="4">
    <source>
        <dbReference type="Proteomes" id="UP001198983"/>
    </source>
</evidence>
<dbReference type="Pfam" id="PF02517">
    <property type="entry name" value="Rce1-like"/>
    <property type="match status" value="1"/>
</dbReference>
<gene>
    <name evidence="3" type="ORF">JW646_18995</name>
</gene>
<dbReference type="InterPro" id="IPR003675">
    <property type="entry name" value="Rce1/LyrA-like_dom"/>
</dbReference>
<dbReference type="GO" id="GO:0080120">
    <property type="term" value="P:CAAX-box protein maturation"/>
    <property type="evidence" value="ECO:0007669"/>
    <property type="project" value="UniProtKB-ARBA"/>
</dbReference>
<protein>
    <submittedName>
        <fullName evidence="3">CPBP family intramembrane metalloprotease</fullName>
    </submittedName>
</protein>
<keyword evidence="3" id="KW-0482">Metalloprotease</keyword>
<evidence type="ECO:0000313" key="3">
    <source>
        <dbReference type="EMBL" id="UEL47680.1"/>
    </source>
</evidence>
<feature type="transmembrane region" description="Helical" evidence="1">
    <location>
        <begin position="169"/>
        <end position="188"/>
    </location>
</feature>
<feature type="transmembrane region" description="Helical" evidence="1">
    <location>
        <begin position="93"/>
        <end position="117"/>
    </location>
</feature>
<feature type="transmembrane region" description="Helical" evidence="1">
    <location>
        <begin position="269"/>
        <end position="287"/>
    </location>
</feature>
<evidence type="ECO:0000259" key="2">
    <source>
        <dbReference type="Pfam" id="PF02517"/>
    </source>
</evidence>
<sequence length="293" mass="31927">MKKLSIIEEATQGKRLLNIFIVLVLGLLIIFVGSAIGFVLISLMPPSLTSDSFWNMIFTHTLGFFPIAILVFGVIKAIEGRSLTSIGFRKNKFFIKFILGFLLGFLSFTIVTVVLLVTGNIAENPDTSLLRGVPAIGPVILVIFAWIVQSGTEEIFSRGWMLTSIGAKYNKVLAIIVTSLFFSVLHFTSGEVTIIAAINIALAGILLAIYVIKSNDLWGAIGWHSAWNWAQGSIYGFQVSGNDLKLPSIFQLHSVGNKTITGGNFGPEAGIVATFILVTIIIILLSQKSWFED</sequence>
<feature type="transmembrane region" description="Helical" evidence="1">
    <location>
        <begin position="129"/>
        <end position="148"/>
    </location>
</feature>
<dbReference type="PANTHER" id="PTHR39430:SF1">
    <property type="entry name" value="PROTEASE"/>
    <property type="match status" value="1"/>
</dbReference>
<keyword evidence="3" id="KW-0378">Hydrolase</keyword>
<keyword evidence="1" id="KW-0812">Transmembrane</keyword>
<dbReference type="PANTHER" id="PTHR39430">
    <property type="entry name" value="MEMBRANE-ASSOCIATED PROTEASE-RELATED"/>
    <property type="match status" value="1"/>
</dbReference>
<feature type="domain" description="CAAX prenyl protease 2/Lysostaphin resistance protein A-like" evidence="2">
    <location>
        <begin position="137"/>
        <end position="229"/>
    </location>
</feature>
<dbReference type="GO" id="GO:0008237">
    <property type="term" value="F:metallopeptidase activity"/>
    <property type="evidence" value="ECO:0007669"/>
    <property type="project" value="UniProtKB-KW"/>
</dbReference>
<feature type="transmembrane region" description="Helical" evidence="1">
    <location>
        <begin position="20"/>
        <end position="41"/>
    </location>
</feature>
<dbReference type="AlphaFoldDB" id="A0AAX2ZFY1"/>
<feature type="transmembrane region" description="Helical" evidence="1">
    <location>
        <begin position="194"/>
        <end position="212"/>
    </location>
</feature>
<keyword evidence="4" id="KW-1185">Reference proteome</keyword>
<dbReference type="GO" id="GO:0004175">
    <property type="term" value="F:endopeptidase activity"/>
    <property type="evidence" value="ECO:0007669"/>
    <property type="project" value="UniProtKB-ARBA"/>
</dbReference>
<accession>A0AAX2ZFY1</accession>
<keyword evidence="3" id="KW-0645">Protease</keyword>
<organism evidence="3 4">
    <name type="scientific">Terrisporobacter hibernicus</name>
    <dbReference type="NCBI Taxonomy" id="2813371"/>
    <lineage>
        <taxon>Bacteria</taxon>
        <taxon>Bacillati</taxon>
        <taxon>Bacillota</taxon>
        <taxon>Clostridia</taxon>
        <taxon>Peptostreptococcales</taxon>
        <taxon>Peptostreptococcaceae</taxon>
        <taxon>Terrisporobacter</taxon>
    </lineage>
</organism>